<dbReference type="AlphaFoldDB" id="A0A2T3KQQ1"/>
<dbReference type="PANTHER" id="PTHR11311:SF15">
    <property type="entry name" value="SPONDIN-2"/>
    <property type="match status" value="1"/>
</dbReference>
<name>A0A2T3KQQ1_PHOLD</name>
<feature type="chain" id="PRO_5015461936" description="Spondin domain-containing protein" evidence="1">
    <location>
        <begin position="19"/>
        <end position="233"/>
    </location>
</feature>
<dbReference type="RefSeq" id="WP_081091834.1">
    <property type="nucleotide sequence ID" value="NZ_CP183248.1"/>
</dbReference>
<dbReference type="InterPro" id="IPR009465">
    <property type="entry name" value="Spondin_N"/>
</dbReference>
<evidence type="ECO:0000256" key="1">
    <source>
        <dbReference type="SAM" id="SignalP"/>
    </source>
</evidence>
<dbReference type="PANTHER" id="PTHR11311">
    <property type="entry name" value="SPONDIN"/>
    <property type="match status" value="1"/>
</dbReference>
<gene>
    <name evidence="3" type="ORF">C0W93_18835</name>
</gene>
<evidence type="ECO:0000313" key="3">
    <source>
        <dbReference type="EMBL" id="PSV08547.1"/>
    </source>
</evidence>
<comment type="caution">
    <text evidence="3">The sequence shown here is derived from an EMBL/GenBank/DDBJ whole genome shotgun (WGS) entry which is preliminary data.</text>
</comment>
<dbReference type="InterPro" id="IPR038678">
    <property type="entry name" value="Spondin_N_sf"/>
</dbReference>
<dbReference type="GO" id="GO:0007155">
    <property type="term" value="P:cell adhesion"/>
    <property type="evidence" value="ECO:0007669"/>
    <property type="project" value="TreeGrafter"/>
</dbReference>
<dbReference type="PROSITE" id="PS51257">
    <property type="entry name" value="PROKAR_LIPOPROTEIN"/>
    <property type="match status" value="1"/>
</dbReference>
<dbReference type="Gene3D" id="2.60.40.2130">
    <property type="entry name" value="F-spondin domain"/>
    <property type="match status" value="1"/>
</dbReference>
<dbReference type="GO" id="GO:0031012">
    <property type="term" value="C:extracellular matrix"/>
    <property type="evidence" value="ECO:0007669"/>
    <property type="project" value="TreeGrafter"/>
</dbReference>
<dbReference type="EMBL" id="PYNS01000029">
    <property type="protein sequence ID" value="PSV08547.1"/>
    <property type="molecule type" value="Genomic_DNA"/>
</dbReference>
<proteinExistence type="predicted"/>
<reference evidence="3 4" key="1">
    <citation type="submission" date="2018-03" db="EMBL/GenBank/DDBJ databases">
        <title>Whole genome sequencing of Histamine producing bacteria.</title>
        <authorList>
            <person name="Butler K."/>
        </authorList>
    </citation>
    <scope>NUCLEOTIDE SEQUENCE [LARGE SCALE GENOMIC DNA]</scope>
    <source>
        <strain evidence="3 4">Res.4.1</strain>
    </source>
</reference>
<keyword evidence="1" id="KW-0732">Signal</keyword>
<feature type="domain" description="Spondin" evidence="2">
    <location>
        <begin position="25"/>
        <end position="212"/>
    </location>
</feature>
<dbReference type="Proteomes" id="UP000240530">
    <property type="component" value="Unassembled WGS sequence"/>
</dbReference>
<dbReference type="InterPro" id="IPR051418">
    <property type="entry name" value="Spondin/Thrombospondin_T1"/>
</dbReference>
<feature type="signal peptide" evidence="1">
    <location>
        <begin position="1"/>
        <end position="18"/>
    </location>
</feature>
<protein>
    <recommendedName>
        <fullName evidence="2">Spondin domain-containing protein</fullName>
    </recommendedName>
</protein>
<evidence type="ECO:0000259" key="2">
    <source>
        <dbReference type="PROSITE" id="PS51020"/>
    </source>
</evidence>
<organism evidence="3 4">
    <name type="scientific">Photobacterium leiognathi subsp. mandapamensis</name>
    <name type="common">Photobacterium mandapamensis</name>
    <dbReference type="NCBI Taxonomy" id="48408"/>
    <lineage>
        <taxon>Bacteria</taxon>
        <taxon>Pseudomonadati</taxon>
        <taxon>Pseudomonadota</taxon>
        <taxon>Gammaproteobacteria</taxon>
        <taxon>Vibrionales</taxon>
        <taxon>Vibrionaceae</taxon>
        <taxon>Photobacterium</taxon>
    </lineage>
</organism>
<sequence length="233" mass="25373">MKLFLFILSAVTALFIQGCGGSSDNDSKDPTSQTARYTLDFDSDWDAANFPTNYPTNRHFSGLIGLTHNAQVKLFEVGQTASAGVISVAETGSKTTLESEIGIIQNNGNSGHTISGNGIPATGDDVEVQFDISQDYPLVSVITMLAPSPDWFTGVDSVALFKDGKWQNEVEVQLWVYDAGSDSGIDFTAPDFPISPPNPIYLLTTLRVDTDFQDGVQYQTKQHIGTFKFERID</sequence>
<evidence type="ECO:0000313" key="4">
    <source>
        <dbReference type="Proteomes" id="UP000240530"/>
    </source>
</evidence>
<dbReference type="NCBIfam" id="NF038123">
    <property type="entry name" value="NF038123_dom"/>
    <property type="match status" value="1"/>
</dbReference>
<accession>A0A2T3KQQ1</accession>
<dbReference type="PROSITE" id="PS51020">
    <property type="entry name" value="SPONDIN"/>
    <property type="match status" value="1"/>
</dbReference>
<dbReference type="Pfam" id="PF06468">
    <property type="entry name" value="Spond_N"/>
    <property type="match status" value="1"/>
</dbReference>